<protein>
    <submittedName>
        <fullName evidence="1">Uncharacterized protein</fullName>
    </submittedName>
</protein>
<gene>
    <name evidence="1" type="ORF">QFC24_003866</name>
</gene>
<dbReference type="EMBL" id="JASBWV010000013">
    <property type="protein sequence ID" value="KAJ9122830.1"/>
    <property type="molecule type" value="Genomic_DNA"/>
</dbReference>
<dbReference type="Proteomes" id="UP001234202">
    <property type="component" value="Unassembled WGS sequence"/>
</dbReference>
<sequence length="198" mass="22912">MEEPNSEDEREYKRMAEHEIYMDGLKYGCPSPLEDDSREPPTLPPATRAASPTSDDEREWSRQMNGPQPISIQVPTPRSATTTKEELECNDDDNEEADCDSHFEEAQRPPWFTSRMQAVAEVENESSEDEVMVNQMQAYTDDLDFGEKRHPFEWDVRVRPILPGFDRPLKPNRKVGRTRHERKKAFNAKVLAHRPLGL</sequence>
<proteinExistence type="predicted"/>
<comment type="caution">
    <text evidence="1">The sequence shown here is derived from an EMBL/GenBank/DDBJ whole genome shotgun (WGS) entry which is preliminary data.</text>
</comment>
<name>A0ACC2XFL9_9TREE</name>
<reference evidence="1" key="1">
    <citation type="submission" date="2023-04" db="EMBL/GenBank/DDBJ databases">
        <title>Draft Genome sequencing of Naganishia species isolated from polar environments using Oxford Nanopore Technology.</title>
        <authorList>
            <person name="Leo P."/>
            <person name="Venkateswaran K."/>
        </authorList>
    </citation>
    <scope>NUCLEOTIDE SEQUENCE</scope>
    <source>
        <strain evidence="1">DBVPG 5303</strain>
    </source>
</reference>
<keyword evidence="2" id="KW-1185">Reference proteome</keyword>
<organism evidence="1 2">
    <name type="scientific">Naganishia onofrii</name>
    <dbReference type="NCBI Taxonomy" id="1851511"/>
    <lineage>
        <taxon>Eukaryota</taxon>
        <taxon>Fungi</taxon>
        <taxon>Dikarya</taxon>
        <taxon>Basidiomycota</taxon>
        <taxon>Agaricomycotina</taxon>
        <taxon>Tremellomycetes</taxon>
        <taxon>Filobasidiales</taxon>
        <taxon>Filobasidiaceae</taxon>
        <taxon>Naganishia</taxon>
    </lineage>
</organism>
<evidence type="ECO:0000313" key="2">
    <source>
        <dbReference type="Proteomes" id="UP001234202"/>
    </source>
</evidence>
<accession>A0ACC2XFL9</accession>
<evidence type="ECO:0000313" key="1">
    <source>
        <dbReference type="EMBL" id="KAJ9122830.1"/>
    </source>
</evidence>